<dbReference type="EMBL" id="RCDD01000002">
    <property type="protein sequence ID" value="RLK58498.1"/>
    <property type="molecule type" value="Genomic_DNA"/>
</dbReference>
<sequence>MGAQHDDAELTALRAAGGRQHFTLSLLVAHERLQQALREQTTDLEWNKDLVRELRSHQDSSELSQAIEPLFSDIADRKRGLFVEDFLIDTASVDPGLGLGPNIRDVISLTVPRQITWSTEGETLRADFDTAVEFTEVRCRAFWVAHSNFSLSYHLSFEIPYQHTAAHYFALSLVQKVFFPTEGTDTLHVEGLPTVMVDSRFGSTPTSSLPAFVREQFMRDADELFETVFTVKKDKVDVKRVMSLTREKLAMKLLEPEDEPEPRAEKLPQTVPPMGGWNRKAVSVLEDPYFFALLDPGTRAALEDVDQVDPTTIDGVDVYRQAVLDDCDPEHLAYYFLSGFFQNVIDFLRQDISEVQDGTDPIYPPPEADSGYSIVYASPTSLYQVIAEARSLRQGRPWIGTCPYLFLVHLMTMHNEDLVRRYEQQVRTLITHMDDVRHLASDEERRRSWRRDWSSDLTFERFRRFRLDRFDEIQRHRYFNVLRYDTERAFYEDIERVRGIHQREQYWAEVVTELETTVDDLHSAQKRTVDDKRNRLLGIVTVVGILQVAFQVLDYFFEDRLDATKLEYAFGMIAAALVIAVVYFRPARTPKAPTLSKRRLTELIEQMPRGPGRRTRRRRDMPVPVVKPRA</sequence>
<comment type="caution">
    <text evidence="3">The sequence shown here is derived from an EMBL/GenBank/DDBJ whole genome shotgun (WGS) entry which is preliminary data.</text>
</comment>
<feature type="transmembrane region" description="Helical" evidence="2">
    <location>
        <begin position="568"/>
        <end position="584"/>
    </location>
</feature>
<protein>
    <recommendedName>
        <fullName evidence="5">CorA-like Mg2+ transporter protein</fullName>
    </recommendedName>
</protein>
<proteinExistence type="predicted"/>
<gene>
    <name evidence="3" type="ORF">CLV68_2965</name>
</gene>
<evidence type="ECO:0000256" key="2">
    <source>
        <dbReference type="SAM" id="Phobius"/>
    </source>
</evidence>
<keyword evidence="2" id="KW-1133">Transmembrane helix</keyword>
<keyword evidence="2" id="KW-0812">Transmembrane</keyword>
<dbReference type="RefSeq" id="WP_147459997.1">
    <property type="nucleotide sequence ID" value="NZ_RCDD01000002.1"/>
</dbReference>
<keyword evidence="4" id="KW-1185">Reference proteome</keyword>
<evidence type="ECO:0000313" key="3">
    <source>
        <dbReference type="EMBL" id="RLK58498.1"/>
    </source>
</evidence>
<evidence type="ECO:0000256" key="1">
    <source>
        <dbReference type="SAM" id="MobiDB-lite"/>
    </source>
</evidence>
<accession>A0A421B2K7</accession>
<dbReference type="Proteomes" id="UP000282454">
    <property type="component" value="Unassembled WGS sequence"/>
</dbReference>
<evidence type="ECO:0008006" key="5">
    <source>
        <dbReference type="Google" id="ProtNLM"/>
    </source>
</evidence>
<dbReference type="AlphaFoldDB" id="A0A421B2K7"/>
<evidence type="ECO:0000313" key="4">
    <source>
        <dbReference type="Proteomes" id="UP000282454"/>
    </source>
</evidence>
<feature type="region of interest" description="Disordered" evidence="1">
    <location>
        <begin position="609"/>
        <end position="630"/>
    </location>
</feature>
<feature type="transmembrane region" description="Helical" evidence="2">
    <location>
        <begin position="536"/>
        <end position="556"/>
    </location>
</feature>
<keyword evidence="2" id="KW-0472">Membrane</keyword>
<reference evidence="3 4" key="1">
    <citation type="submission" date="2018-10" db="EMBL/GenBank/DDBJ databases">
        <title>Genomic Encyclopedia of Archaeal and Bacterial Type Strains, Phase II (KMG-II): from individual species to whole genera.</title>
        <authorList>
            <person name="Goeker M."/>
        </authorList>
    </citation>
    <scope>NUCLEOTIDE SEQUENCE [LARGE SCALE GENOMIC DNA]</scope>
    <source>
        <strain evidence="3 4">DSM 45657</strain>
    </source>
</reference>
<dbReference type="OrthoDB" id="7594158at2"/>
<name>A0A421B2K7_9PSEU</name>
<organism evidence="3 4">
    <name type="scientific">Actinokineospora cianjurensis</name>
    <dbReference type="NCBI Taxonomy" id="585224"/>
    <lineage>
        <taxon>Bacteria</taxon>
        <taxon>Bacillati</taxon>
        <taxon>Actinomycetota</taxon>
        <taxon>Actinomycetes</taxon>
        <taxon>Pseudonocardiales</taxon>
        <taxon>Pseudonocardiaceae</taxon>
        <taxon>Actinokineospora</taxon>
    </lineage>
</organism>